<proteinExistence type="predicted"/>
<name>A0A849VLN7_9GAMM</name>
<dbReference type="Pfam" id="PF01841">
    <property type="entry name" value="Transglut_core"/>
    <property type="match status" value="1"/>
</dbReference>
<keyword evidence="3" id="KW-1185">Reference proteome</keyword>
<dbReference type="Gene3D" id="3.10.620.30">
    <property type="match status" value="1"/>
</dbReference>
<dbReference type="InterPro" id="IPR002931">
    <property type="entry name" value="Transglutaminase-like"/>
</dbReference>
<gene>
    <name evidence="2" type="ORF">HG263_19345</name>
</gene>
<dbReference type="PANTHER" id="PTHR33490">
    <property type="entry name" value="BLR5614 PROTEIN-RELATED"/>
    <property type="match status" value="1"/>
</dbReference>
<comment type="caution">
    <text evidence="2">The sequence shown here is derived from an EMBL/GenBank/DDBJ whole genome shotgun (WGS) entry which is preliminary data.</text>
</comment>
<evidence type="ECO:0000313" key="2">
    <source>
        <dbReference type="EMBL" id="NOU52664.1"/>
    </source>
</evidence>
<evidence type="ECO:0000259" key="1">
    <source>
        <dbReference type="Pfam" id="PF01841"/>
    </source>
</evidence>
<dbReference type="AlphaFoldDB" id="A0A849VLN7"/>
<dbReference type="RefSeq" id="WP_171627720.1">
    <property type="nucleotide sequence ID" value="NZ_JABBPG010000011.1"/>
</dbReference>
<evidence type="ECO:0000313" key="3">
    <source>
        <dbReference type="Proteomes" id="UP000586305"/>
    </source>
</evidence>
<dbReference type="EMBL" id="JABBPG010000011">
    <property type="protein sequence ID" value="NOU52664.1"/>
    <property type="molecule type" value="Genomic_DNA"/>
</dbReference>
<dbReference type="Proteomes" id="UP000586305">
    <property type="component" value="Unassembled WGS sequence"/>
</dbReference>
<feature type="domain" description="Transglutaminase-like" evidence="1">
    <location>
        <begin position="32"/>
        <end position="132"/>
    </location>
</feature>
<sequence length="241" mass="27754">MQEYLSDTHLLDFKHPTIQALINEQGWLDIERYNALQDIYHFVKDDVVFGYSAHDILKASDVLKDGYGQCNTKGTLLMALLRAVGIPCRLQGFTISNNLKSGVMPKWILLFAPKEIIHSWVEVFIEGQWLELEGYIIDRQYLSAIQQRFKHHHGTFIGYGIATPCLQNPDNEFNGESTYIQKESIIKSLGHFNEPDSFYCKFSNLAGIKKWLYQLVFRHIINLNIKHLRQTCDVTNSGKTA</sequence>
<dbReference type="SUPFAM" id="SSF54001">
    <property type="entry name" value="Cysteine proteinases"/>
    <property type="match status" value="1"/>
</dbReference>
<protein>
    <submittedName>
        <fullName evidence="2">Transglutaminase family protein</fullName>
    </submittedName>
</protein>
<accession>A0A849VLN7</accession>
<reference evidence="2 3" key="1">
    <citation type="submission" date="2020-04" db="EMBL/GenBank/DDBJ databases">
        <title>Pseudoalteromonas caenipelagi sp. nov., isolated from a tidal flat.</title>
        <authorList>
            <person name="Park S."/>
            <person name="Yoon J.-H."/>
        </authorList>
    </citation>
    <scope>NUCLEOTIDE SEQUENCE [LARGE SCALE GENOMIC DNA]</scope>
    <source>
        <strain evidence="2 3">JBTF-M23</strain>
    </source>
</reference>
<organism evidence="2 3">
    <name type="scientific">Pseudoalteromonas caenipelagi</name>
    <dbReference type="NCBI Taxonomy" id="2726988"/>
    <lineage>
        <taxon>Bacteria</taxon>
        <taxon>Pseudomonadati</taxon>
        <taxon>Pseudomonadota</taxon>
        <taxon>Gammaproteobacteria</taxon>
        <taxon>Alteromonadales</taxon>
        <taxon>Pseudoalteromonadaceae</taxon>
        <taxon>Pseudoalteromonas</taxon>
    </lineage>
</organism>
<dbReference type="InterPro" id="IPR038765">
    <property type="entry name" value="Papain-like_cys_pep_sf"/>
</dbReference>